<gene>
    <name evidence="1" type="ORF">RRG08_045852</name>
</gene>
<keyword evidence="2" id="KW-1185">Reference proteome</keyword>
<proteinExistence type="predicted"/>
<sequence>MTETESERVMVTPRQIVIIPQCEQPVRRFTGLGGHLELYSFIEDVELVWAQRPHQSDLGKAAFLWSHLERDVRKEIACQGVDRRNKDALLQALRETYMDARSSSTPSLTFYSTRQESREDIRQFSARLHSVCTDLNKHRERENITLEDKACLKVQFIEGVKDNMVSLSLRQFSLANPDASFQKLRETVL</sequence>
<dbReference type="EMBL" id="JAWDGP010000673">
    <property type="protein sequence ID" value="KAK3798473.1"/>
    <property type="molecule type" value="Genomic_DNA"/>
</dbReference>
<reference evidence="1" key="1">
    <citation type="journal article" date="2023" name="G3 (Bethesda)">
        <title>A reference genome for the long-term kleptoplast-retaining sea slug Elysia crispata morphotype clarki.</title>
        <authorList>
            <person name="Eastman K.E."/>
            <person name="Pendleton A.L."/>
            <person name="Shaikh M.A."/>
            <person name="Suttiyut T."/>
            <person name="Ogas R."/>
            <person name="Tomko P."/>
            <person name="Gavelis G."/>
            <person name="Widhalm J.R."/>
            <person name="Wisecaver J.H."/>
        </authorList>
    </citation>
    <scope>NUCLEOTIDE SEQUENCE</scope>
    <source>
        <strain evidence="1">ECLA1</strain>
    </source>
</reference>
<accession>A0AAE1B2J0</accession>
<evidence type="ECO:0000313" key="1">
    <source>
        <dbReference type="EMBL" id="KAK3798473.1"/>
    </source>
</evidence>
<comment type="caution">
    <text evidence="1">The sequence shown here is derived from an EMBL/GenBank/DDBJ whole genome shotgun (WGS) entry which is preliminary data.</text>
</comment>
<evidence type="ECO:0000313" key="2">
    <source>
        <dbReference type="Proteomes" id="UP001283361"/>
    </source>
</evidence>
<organism evidence="1 2">
    <name type="scientific">Elysia crispata</name>
    <name type="common">lettuce slug</name>
    <dbReference type="NCBI Taxonomy" id="231223"/>
    <lineage>
        <taxon>Eukaryota</taxon>
        <taxon>Metazoa</taxon>
        <taxon>Spiralia</taxon>
        <taxon>Lophotrochozoa</taxon>
        <taxon>Mollusca</taxon>
        <taxon>Gastropoda</taxon>
        <taxon>Heterobranchia</taxon>
        <taxon>Euthyneura</taxon>
        <taxon>Panpulmonata</taxon>
        <taxon>Sacoglossa</taxon>
        <taxon>Placobranchoidea</taxon>
        <taxon>Plakobranchidae</taxon>
        <taxon>Elysia</taxon>
    </lineage>
</organism>
<dbReference type="Proteomes" id="UP001283361">
    <property type="component" value="Unassembled WGS sequence"/>
</dbReference>
<dbReference type="AlphaFoldDB" id="A0AAE1B2J0"/>
<protein>
    <submittedName>
        <fullName evidence="1">Uncharacterized protein</fullName>
    </submittedName>
</protein>
<name>A0AAE1B2J0_9GAST</name>